<gene>
    <name evidence="2" type="ORF">ATO9_06680</name>
</gene>
<protein>
    <submittedName>
        <fullName evidence="2">Uncharacterized protein</fullName>
    </submittedName>
</protein>
<comment type="caution">
    <text evidence="2">The sequence shown here is derived from an EMBL/GenBank/DDBJ whole genome shotgun (WGS) entry which is preliminary data.</text>
</comment>
<dbReference type="STRING" id="1461694.ATO9_06680"/>
<dbReference type="AlphaFoldDB" id="A0A0A0EHT3"/>
<sequence length="151" mass="15878">MIRSAVLFLMLLAPALHAGEEDDMWDAMAATLPPAPPGYVREIAGDRSGSRATFGDDVEVEARYIGPDGTVALTLLTGNSLLAAAPSAIGLGSLLYGTEEINGQGYFAGRDSLTAQFGKLLIEAEGAERAVIREVLQGLDIARLKAMFPAE</sequence>
<proteinExistence type="predicted"/>
<keyword evidence="1" id="KW-0732">Signal</keyword>
<keyword evidence="3" id="KW-1185">Reference proteome</keyword>
<evidence type="ECO:0000313" key="2">
    <source>
        <dbReference type="EMBL" id="KGM49693.1"/>
    </source>
</evidence>
<feature type="signal peptide" evidence="1">
    <location>
        <begin position="1"/>
        <end position="18"/>
    </location>
</feature>
<reference evidence="2 3" key="1">
    <citation type="journal article" date="2015" name="Antonie Van Leeuwenhoek">
        <title>Pseudooceanicola atlanticus gen. nov. sp. nov., isolated from surface seawater of the Atlantic Ocean and reclassification of Oceanicola batsensis, Oceanicola marinus, Oceanicola nitratireducens, Oceanicola nanhaiensis, Oceanicola antarcticus and Oceanicola flagellatus, as Pseudooceanicola batsensis comb. nov., Pseudooceanicola marinus comb. nov., Pseudooceanicola nitratireducens comb. nov., Pseudooceanicola nanhaiensis comb. nov., Pseudooceanicola antarcticus comb. nov., and Pseudooceanicola flagellatus comb. nov.</title>
        <authorList>
            <person name="Lai Q."/>
            <person name="Li G."/>
            <person name="Liu X."/>
            <person name="Du Y."/>
            <person name="Sun F."/>
            <person name="Shao Z."/>
        </authorList>
    </citation>
    <scope>NUCLEOTIDE SEQUENCE [LARGE SCALE GENOMIC DNA]</scope>
    <source>
        <strain evidence="2 3">22II-s11g</strain>
    </source>
</reference>
<accession>A0A0A0EHT3</accession>
<dbReference type="RefSeq" id="WP_043746988.1">
    <property type="nucleotide sequence ID" value="NZ_AQQX01000002.1"/>
</dbReference>
<dbReference type="Proteomes" id="UP000030004">
    <property type="component" value="Unassembled WGS sequence"/>
</dbReference>
<feature type="chain" id="PRO_5001968985" evidence="1">
    <location>
        <begin position="19"/>
        <end position="151"/>
    </location>
</feature>
<evidence type="ECO:0000256" key="1">
    <source>
        <dbReference type="SAM" id="SignalP"/>
    </source>
</evidence>
<name>A0A0A0EHT3_9RHOB</name>
<evidence type="ECO:0000313" key="3">
    <source>
        <dbReference type="Proteomes" id="UP000030004"/>
    </source>
</evidence>
<organism evidence="2 3">
    <name type="scientific">Pseudooceanicola atlanticus</name>
    <dbReference type="NCBI Taxonomy" id="1461694"/>
    <lineage>
        <taxon>Bacteria</taxon>
        <taxon>Pseudomonadati</taxon>
        <taxon>Pseudomonadota</taxon>
        <taxon>Alphaproteobacteria</taxon>
        <taxon>Rhodobacterales</taxon>
        <taxon>Paracoccaceae</taxon>
        <taxon>Pseudooceanicola</taxon>
    </lineage>
</organism>
<dbReference type="EMBL" id="AQQX01000002">
    <property type="protein sequence ID" value="KGM49693.1"/>
    <property type="molecule type" value="Genomic_DNA"/>
</dbReference>